<reference evidence="1 2" key="1">
    <citation type="submission" date="2018-05" db="EMBL/GenBank/DDBJ databases">
        <title>Leucothrix arctica sp. nov., isolated from Arctic seawater.</title>
        <authorList>
            <person name="Choi A."/>
            <person name="Baek K."/>
        </authorList>
    </citation>
    <scope>NUCLEOTIDE SEQUENCE [LARGE SCALE GENOMIC DNA]</scope>
    <source>
        <strain evidence="1 2">IMCC9719</strain>
    </source>
</reference>
<dbReference type="SUPFAM" id="SSF55136">
    <property type="entry name" value="Probable bacterial effector-binding domain"/>
    <property type="match status" value="1"/>
</dbReference>
<dbReference type="Proteomes" id="UP000245506">
    <property type="component" value="Unassembled WGS sequence"/>
</dbReference>
<dbReference type="AlphaFoldDB" id="A0A317CJ53"/>
<dbReference type="PANTHER" id="PTHR11220:SF1">
    <property type="entry name" value="HEME-BINDING PROTEIN 2"/>
    <property type="match status" value="1"/>
</dbReference>
<dbReference type="Gene3D" id="3.20.80.10">
    <property type="entry name" value="Regulatory factor, effector binding domain"/>
    <property type="match status" value="1"/>
</dbReference>
<evidence type="ECO:0000313" key="2">
    <source>
        <dbReference type="Proteomes" id="UP000245506"/>
    </source>
</evidence>
<dbReference type="InterPro" id="IPR011256">
    <property type="entry name" value="Reg_factor_effector_dom_sf"/>
</dbReference>
<dbReference type="InterPro" id="IPR006917">
    <property type="entry name" value="SOUL_heme-bd"/>
</dbReference>
<protein>
    <recommendedName>
        <fullName evidence="3">Heme-binding protein</fullName>
    </recommendedName>
</protein>
<dbReference type="OrthoDB" id="2156220at2"/>
<dbReference type="PROSITE" id="PS51257">
    <property type="entry name" value="PROKAR_LIPOPROTEIN"/>
    <property type="match status" value="1"/>
</dbReference>
<comment type="caution">
    <text evidence="1">The sequence shown here is derived from an EMBL/GenBank/DDBJ whole genome shotgun (WGS) entry which is preliminary data.</text>
</comment>
<dbReference type="EMBL" id="QGKL01000012">
    <property type="protein sequence ID" value="PWQ98359.1"/>
    <property type="molecule type" value="Genomic_DNA"/>
</dbReference>
<evidence type="ECO:0000313" key="1">
    <source>
        <dbReference type="EMBL" id="PWQ98359.1"/>
    </source>
</evidence>
<accession>A0A317CJ53</accession>
<proteinExistence type="predicted"/>
<organism evidence="1 2">
    <name type="scientific">Leucothrix arctica</name>
    <dbReference type="NCBI Taxonomy" id="1481894"/>
    <lineage>
        <taxon>Bacteria</taxon>
        <taxon>Pseudomonadati</taxon>
        <taxon>Pseudomonadota</taxon>
        <taxon>Gammaproteobacteria</taxon>
        <taxon>Thiotrichales</taxon>
        <taxon>Thiotrichaceae</taxon>
        <taxon>Leucothrix</taxon>
    </lineage>
</organism>
<gene>
    <name evidence="1" type="ORF">DKT75_04320</name>
</gene>
<name>A0A317CJ53_9GAMM</name>
<dbReference type="RefSeq" id="WP_109822200.1">
    <property type="nucleotide sequence ID" value="NZ_QGKL01000012.1"/>
</dbReference>
<keyword evidence="2" id="KW-1185">Reference proteome</keyword>
<sequence>MKYALIALITTSSLLIGCGVISQRTGEEALFSTLSIEGNYEVRLYEPVIIAQTAVSGNYGKATRTGYDRLTSYVSGNNLAKQTISLNAPVLVTDEKKKPKVELTLPYFEEYIDDTWVISVAMPESYNLGTLPKPSDASITFKVLPRLRTAVVKFSGYKSESLISRQTTALNQWIARNELQATSAPRSVIYDSPYAVPALRRHEIHISIQ</sequence>
<dbReference type="PANTHER" id="PTHR11220">
    <property type="entry name" value="HEME-BINDING PROTEIN-RELATED"/>
    <property type="match status" value="1"/>
</dbReference>
<dbReference type="Pfam" id="PF04832">
    <property type="entry name" value="SOUL"/>
    <property type="match status" value="1"/>
</dbReference>
<evidence type="ECO:0008006" key="3">
    <source>
        <dbReference type="Google" id="ProtNLM"/>
    </source>
</evidence>